<sequence length="568" mass="63489">MKAKKVTALLLAAVMTAGIVSGGSLGRVEAAEDTAGEWATAAGNGIELPELEDGTLKLSVSITDYQTSSDGKRLQQLWQERMENYLGCKLDITWTRTPSLDYADNELVVLQSGQVPDVATVTKGAAVNEYGEDGTLLNLSDYSDYMVYYPEYMKDTNGGEDFAKNEDGSMYYFMDGFYNPKNIEGAQSFADFAYRFDILKENGWEPPTTLDEFTKLCEDMKAKIDDGSLDLDYVIMNSTKDYSLYRGFVGIFHTWDCLYYNDGEWKFGPLEDNFREMLAYLNGLYEAGYIDPEFSTADFNAAQVKATTNVAGICPTLWSGSAAGWNTASTDENMEWGLAFLPENEKYGTPWKWGSRQAGKSLNPNMGIYVSAETEYPEYVVAMIDYQYSDELVEMMNWGIEGEDYTVEGDTKQFADKYMNAEDPALAVADEGILASSVCRSGIAFVPLDFDAMLEVSSQSEPWWNPEEGYYVGKYWVETSKNGGEESVSPYDRAPVTYLTAEEKTSKAQLDYGGVCETRVKELALQFITGQQDIEDDSAWENYVADIKSQTDDDFDGILEMMNENTVK</sequence>
<keyword evidence="3" id="KW-1185">Reference proteome</keyword>
<dbReference type="RefSeq" id="WP_109625523.1">
    <property type="nucleotide sequence ID" value="NZ_CABJAT010000007.1"/>
</dbReference>
<dbReference type="Proteomes" id="UP000245412">
    <property type="component" value="Unassembled WGS sequence"/>
</dbReference>
<gene>
    <name evidence="2" type="ORF">C7383_103268</name>
</gene>
<organism evidence="2 3">
    <name type="scientific">Murimonas intestini</name>
    <dbReference type="NCBI Taxonomy" id="1337051"/>
    <lineage>
        <taxon>Bacteria</taxon>
        <taxon>Bacillati</taxon>
        <taxon>Bacillota</taxon>
        <taxon>Clostridia</taxon>
        <taxon>Lachnospirales</taxon>
        <taxon>Lachnospiraceae</taxon>
        <taxon>Murimonas</taxon>
    </lineage>
</organism>
<comment type="caution">
    <text evidence="2">The sequence shown here is derived from an EMBL/GenBank/DDBJ whole genome shotgun (WGS) entry which is preliminary data.</text>
</comment>
<keyword evidence="1" id="KW-0732">Signal</keyword>
<evidence type="ECO:0000256" key="1">
    <source>
        <dbReference type="SAM" id="SignalP"/>
    </source>
</evidence>
<dbReference type="EMBL" id="QGGY01000003">
    <property type="protein sequence ID" value="PWJ77423.1"/>
    <property type="molecule type" value="Genomic_DNA"/>
</dbReference>
<name>A0AB73T792_9FIRM</name>
<feature type="chain" id="PRO_5044504385" evidence="1">
    <location>
        <begin position="27"/>
        <end position="568"/>
    </location>
</feature>
<protein>
    <submittedName>
        <fullName evidence="2">ABC-type glycerol-3-phosphate transport system substrate-binding protein</fullName>
    </submittedName>
</protein>
<accession>A0AB73T792</accession>
<feature type="signal peptide" evidence="1">
    <location>
        <begin position="1"/>
        <end position="26"/>
    </location>
</feature>
<evidence type="ECO:0000313" key="2">
    <source>
        <dbReference type="EMBL" id="PWJ77423.1"/>
    </source>
</evidence>
<evidence type="ECO:0000313" key="3">
    <source>
        <dbReference type="Proteomes" id="UP000245412"/>
    </source>
</evidence>
<proteinExistence type="predicted"/>
<dbReference type="AlphaFoldDB" id="A0AB73T792"/>
<dbReference type="Gene3D" id="3.40.190.10">
    <property type="entry name" value="Periplasmic binding protein-like II"/>
    <property type="match status" value="2"/>
</dbReference>
<reference evidence="2 3" key="1">
    <citation type="submission" date="2018-05" db="EMBL/GenBank/DDBJ databases">
        <authorList>
            <person name="Goeker M."/>
            <person name="Huntemann M."/>
            <person name="Clum A."/>
            <person name="Pillay M."/>
            <person name="Palaniappan K."/>
            <person name="Varghese N."/>
            <person name="Mikhailova N."/>
            <person name="Stamatis D."/>
            <person name="Reddy T."/>
            <person name="Daum C."/>
            <person name="Shapiro N."/>
            <person name="Ivanova N."/>
            <person name="Kyrpides N."/>
            <person name="Woyke T."/>
        </authorList>
    </citation>
    <scope>NUCLEOTIDE SEQUENCE [LARGE SCALE GENOMIC DNA]</scope>
    <source>
        <strain evidence="2 3">DSM 26524</strain>
    </source>
</reference>
<dbReference type="SUPFAM" id="SSF53850">
    <property type="entry name" value="Periplasmic binding protein-like II"/>
    <property type="match status" value="1"/>
</dbReference>